<feature type="compositionally biased region" description="Polar residues" evidence="1">
    <location>
        <begin position="37"/>
        <end position="59"/>
    </location>
</feature>
<dbReference type="CDD" id="cd00590">
    <property type="entry name" value="RRM_SF"/>
    <property type="match status" value="1"/>
</dbReference>
<dbReference type="InterPro" id="IPR012677">
    <property type="entry name" value="Nucleotide-bd_a/b_plait_sf"/>
</dbReference>
<dbReference type="SUPFAM" id="SSF54928">
    <property type="entry name" value="RNA-binding domain, RBD"/>
    <property type="match status" value="1"/>
</dbReference>
<proteinExistence type="predicted"/>
<accession>A0A6A6H3H9</accession>
<dbReference type="OrthoDB" id="5374349at2759"/>
<evidence type="ECO:0000313" key="3">
    <source>
        <dbReference type="Proteomes" id="UP000800092"/>
    </source>
</evidence>
<feature type="region of interest" description="Disordered" evidence="1">
    <location>
        <begin position="255"/>
        <end position="322"/>
    </location>
</feature>
<reference evidence="2" key="1">
    <citation type="journal article" date="2020" name="Stud. Mycol.">
        <title>101 Dothideomycetes genomes: a test case for predicting lifestyles and emergence of pathogens.</title>
        <authorList>
            <person name="Haridas S."/>
            <person name="Albert R."/>
            <person name="Binder M."/>
            <person name="Bloem J."/>
            <person name="Labutti K."/>
            <person name="Salamov A."/>
            <person name="Andreopoulos B."/>
            <person name="Baker S."/>
            <person name="Barry K."/>
            <person name="Bills G."/>
            <person name="Bluhm B."/>
            <person name="Cannon C."/>
            <person name="Castanera R."/>
            <person name="Culley D."/>
            <person name="Daum C."/>
            <person name="Ezra D."/>
            <person name="Gonzalez J."/>
            <person name="Henrissat B."/>
            <person name="Kuo A."/>
            <person name="Liang C."/>
            <person name="Lipzen A."/>
            <person name="Lutzoni F."/>
            <person name="Magnuson J."/>
            <person name="Mondo S."/>
            <person name="Nolan M."/>
            <person name="Ohm R."/>
            <person name="Pangilinan J."/>
            <person name="Park H.-J."/>
            <person name="Ramirez L."/>
            <person name="Alfaro M."/>
            <person name="Sun H."/>
            <person name="Tritt A."/>
            <person name="Yoshinaga Y."/>
            <person name="Zwiers L.-H."/>
            <person name="Turgeon B."/>
            <person name="Goodwin S."/>
            <person name="Spatafora J."/>
            <person name="Crous P."/>
            <person name="Grigoriev I."/>
        </authorList>
    </citation>
    <scope>NUCLEOTIDE SEQUENCE</scope>
    <source>
        <strain evidence="2">Tuck. ex Michener</strain>
    </source>
</reference>
<dbReference type="Gene3D" id="3.30.70.330">
    <property type="match status" value="1"/>
</dbReference>
<feature type="region of interest" description="Disordered" evidence="1">
    <location>
        <begin position="31"/>
        <end position="124"/>
    </location>
</feature>
<name>A0A6A6H3H9_VIRVR</name>
<dbReference type="AlphaFoldDB" id="A0A6A6H3H9"/>
<gene>
    <name evidence="2" type="ORF">EV356DRAFT_488435</name>
</gene>
<dbReference type="EMBL" id="ML991815">
    <property type="protein sequence ID" value="KAF2232457.1"/>
    <property type="molecule type" value="Genomic_DNA"/>
</dbReference>
<dbReference type="GO" id="GO:0003676">
    <property type="term" value="F:nucleic acid binding"/>
    <property type="evidence" value="ECO:0007669"/>
    <property type="project" value="InterPro"/>
</dbReference>
<dbReference type="Proteomes" id="UP000800092">
    <property type="component" value="Unassembled WGS sequence"/>
</dbReference>
<feature type="compositionally biased region" description="Basic and acidic residues" evidence="1">
    <location>
        <begin position="293"/>
        <end position="309"/>
    </location>
</feature>
<keyword evidence="3" id="KW-1185">Reference proteome</keyword>
<evidence type="ECO:0000256" key="1">
    <source>
        <dbReference type="SAM" id="MobiDB-lite"/>
    </source>
</evidence>
<dbReference type="InterPro" id="IPR035979">
    <property type="entry name" value="RBD_domain_sf"/>
</dbReference>
<protein>
    <submittedName>
        <fullName evidence="2">Uncharacterized protein</fullName>
    </submittedName>
</protein>
<feature type="compositionally biased region" description="Basic and acidic residues" evidence="1">
    <location>
        <begin position="266"/>
        <end position="283"/>
    </location>
</feature>
<evidence type="ECO:0000313" key="2">
    <source>
        <dbReference type="EMBL" id="KAF2232457.1"/>
    </source>
</evidence>
<sequence>MVNPKETISFDEIIQEGRRKRKFQAMADEILGKGRKSNATAASTKANRNIPTGPASTVASRGGIVKRSSSASIAKPGVNGRWGHDLHQSANPRLGRFPPFPRSQSSSRLDRGNRAYSNLQSELSKDEEASQLNIVGNGKSDNIHIKGMAGPYIVVASNFAPGTTAADIESVMAAVGGEMLSCRLISSSPTVMAEMQFADKVGAENIISTFNNKKADGRLLHVYMKAGGPSPAIPTTRARQDDPLPVVERDVMDVDERIPTGPASDRANRDRYDRPNRRYDIQDGRYGFGSGREWYDRRDYRRDREERGLVSDSLIGNRSYGR</sequence>
<organism evidence="2 3">
    <name type="scientific">Viridothelium virens</name>
    <name type="common">Speckled blister lichen</name>
    <name type="synonym">Trypethelium virens</name>
    <dbReference type="NCBI Taxonomy" id="1048519"/>
    <lineage>
        <taxon>Eukaryota</taxon>
        <taxon>Fungi</taxon>
        <taxon>Dikarya</taxon>
        <taxon>Ascomycota</taxon>
        <taxon>Pezizomycotina</taxon>
        <taxon>Dothideomycetes</taxon>
        <taxon>Dothideomycetes incertae sedis</taxon>
        <taxon>Trypetheliales</taxon>
        <taxon>Trypetheliaceae</taxon>
        <taxon>Viridothelium</taxon>
    </lineage>
</organism>